<evidence type="ECO:0000313" key="2">
    <source>
        <dbReference type="Proteomes" id="UP000029381"/>
    </source>
</evidence>
<dbReference type="PATRIC" id="fig|1302648.3.peg.1655"/>
<proteinExistence type="predicted"/>
<dbReference type="PROSITE" id="PS51257">
    <property type="entry name" value="PROKAR_LIPOPROTEIN"/>
    <property type="match status" value="1"/>
</dbReference>
<comment type="caution">
    <text evidence="1">The sequence shown here is derived from an EMBL/GenBank/DDBJ whole genome shotgun (WGS) entry which is preliminary data.</text>
</comment>
<dbReference type="InterPro" id="IPR021402">
    <property type="entry name" value="DUF3042"/>
</dbReference>
<protein>
    <recommendedName>
        <fullName evidence="3">DUF3042 family protein</fullName>
    </recommendedName>
</protein>
<accession>A0A091BWT5</accession>
<reference evidence="1 2" key="1">
    <citation type="submission" date="2014-08" db="EMBL/GenBank/DDBJ databases">
        <title>Genome sequence of Tetragenococcus muriaticus.</title>
        <authorList>
            <person name="Chuea-nongthon C."/>
            <person name="Rodtong S."/>
            <person name="Yongsawatdigul J."/>
            <person name="Steele J.L."/>
            <person name="Liu X.-y."/>
            <person name="Speers J."/>
            <person name="Glasner J.D."/>
            <person name="Neeno-Eckwall E.C."/>
        </authorList>
    </citation>
    <scope>NUCLEOTIDE SEQUENCE [LARGE SCALE GENOMIC DNA]</scope>
    <source>
        <strain evidence="1 2">3MR10-3</strain>
    </source>
</reference>
<sequence>MKKFTFGFIVGSLATTAATACLVKTVKKQVIEPIEEKEAMIEANRKKARRKSFAR</sequence>
<dbReference type="AlphaFoldDB" id="A0A091BWT5"/>
<dbReference type="Proteomes" id="UP000029381">
    <property type="component" value="Unassembled WGS sequence"/>
</dbReference>
<name>A0A091BWT5_9ENTE</name>
<gene>
    <name evidence="1" type="ORF">TMU3MR103_1693</name>
</gene>
<dbReference type="RefSeq" id="WP_081675743.1">
    <property type="nucleotide sequence ID" value="NZ_JPVT01000178.1"/>
</dbReference>
<keyword evidence="2" id="KW-1185">Reference proteome</keyword>
<dbReference type="Pfam" id="PF11240">
    <property type="entry name" value="DUF3042"/>
    <property type="match status" value="1"/>
</dbReference>
<dbReference type="EMBL" id="JPVT01000178">
    <property type="protein sequence ID" value="KFN90096.1"/>
    <property type="molecule type" value="Genomic_DNA"/>
</dbReference>
<organism evidence="1 2">
    <name type="scientific">Tetragenococcus muriaticus 3MR10-3</name>
    <dbReference type="NCBI Taxonomy" id="1302648"/>
    <lineage>
        <taxon>Bacteria</taxon>
        <taxon>Bacillati</taxon>
        <taxon>Bacillota</taxon>
        <taxon>Bacilli</taxon>
        <taxon>Lactobacillales</taxon>
        <taxon>Enterococcaceae</taxon>
        <taxon>Tetragenococcus</taxon>
    </lineage>
</organism>
<evidence type="ECO:0008006" key="3">
    <source>
        <dbReference type="Google" id="ProtNLM"/>
    </source>
</evidence>
<evidence type="ECO:0000313" key="1">
    <source>
        <dbReference type="EMBL" id="KFN90096.1"/>
    </source>
</evidence>